<organism evidence="1 2">
    <name type="scientific">Litchfieldia luteola</name>
    <dbReference type="NCBI Taxonomy" id="682179"/>
    <lineage>
        <taxon>Bacteria</taxon>
        <taxon>Bacillati</taxon>
        <taxon>Bacillota</taxon>
        <taxon>Bacilli</taxon>
        <taxon>Bacillales</taxon>
        <taxon>Bacillaceae</taxon>
        <taxon>Litchfieldia</taxon>
    </lineage>
</organism>
<protein>
    <submittedName>
        <fullName evidence="1">Uncharacterized protein</fullName>
    </submittedName>
</protein>
<keyword evidence="2" id="KW-1185">Reference proteome</keyword>
<comment type="caution">
    <text evidence="1">The sequence shown here is derived from an EMBL/GenBank/DDBJ whole genome shotgun (WGS) entry which is preliminary data.</text>
</comment>
<name>A0ABR9QGH2_9BACI</name>
<sequence length="54" mass="6634">MAIIFSYIFEPITVWLGIYKLENWKYTFSLPIYVIKAVFIRWLVDEVLRKKKYS</sequence>
<proteinExistence type="predicted"/>
<evidence type="ECO:0000313" key="2">
    <source>
        <dbReference type="Proteomes" id="UP001516662"/>
    </source>
</evidence>
<accession>A0ABR9QGH2</accession>
<reference evidence="1 2" key="1">
    <citation type="submission" date="2020-10" db="EMBL/GenBank/DDBJ databases">
        <title>Bacillus sp. HD4P25, an endophyte from a halophyte.</title>
        <authorList>
            <person name="Sun J.-Q."/>
        </authorList>
    </citation>
    <scope>NUCLEOTIDE SEQUENCE [LARGE SCALE GENOMIC DNA]</scope>
    <source>
        <strain evidence="1 2">YIM 93174</strain>
    </source>
</reference>
<evidence type="ECO:0000313" key="1">
    <source>
        <dbReference type="EMBL" id="MBE4907593.1"/>
    </source>
</evidence>
<dbReference type="EMBL" id="JADCLJ010000011">
    <property type="protein sequence ID" value="MBE4907593.1"/>
    <property type="molecule type" value="Genomic_DNA"/>
</dbReference>
<gene>
    <name evidence="1" type="ORF">IMZ08_05885</name>
</gene>
<dbReference type="Proteomes" id="UP001516662">
    <property type="component" value="Unassembled WGS sequence"/>
</dbReference>